<dbReference type="CDD" id="cd00293">
    <property type="entry name" value="USP-like"/>
    <property type="match status" value="1"/>
</dbReference>
<dbReference type="Pfam" id="PF00582">
    <property type="entry name" value="Usp"/>
    <property type="match status" value="1"/>
</dbReference>
<keyword evidence="4" id="KW-1185">Reference proteome</keyword>
<dbReference type="PRINTS" id="PR01438">
    <property type="entry name" value="UNVRSLSTRESS"/>
</dbReference>
<evidence type="ECO:0000313" key="3">
    <source>
        <dbReference type="EMBL" id="MDV6230399.1"/>
    </source>
</evidence>
<reference evidence="3 4" key="1">
    <citation type="submission" date="2023-10" db="EMBL/GenBank/DDBJ databases">
        <title>Development of a sustainable strategy for remediation of hydrocarbon-contaminated territories based on the waste exchange concept.</title>
        <authorList>
            <person name="Krivoruchko A."/>
        </authorList>
    </citation>
    <scope>NUCLEOTIDE SEQUENCE [LARGE SCALE GENOMIC DNA]</scope>
    <source>
        <strain evidence="3 4">IEGM 1322</strain>
    </source>
</reference>
<dbReference type="InterPro" id="IPR006016">
    <property type="entry name" value="UspA"/>
</dbReference>
<dbReference type="PANTHER" id="PTHR46553:SF3">
    <property type="entry name" value="ADENINE NUCLEOTIDE ALPHA HYDROLASES-LIKE SUPERFAMILY PROTEIN"/>
    <property type="match status" value="1"/>
</dbReference>
<dbReference type="Gene3D" id="3.40.50.620">
    <property type="entry name" value="HUPs"/>
    <property type="match status" value="1"/>
</dbReference>
<gene>
    <name evidence="3" type="ORF">R3P95_07555</name>
</gene>
<evidence type="ECO:0000313" key="4">
    <source>
        <dbReference type="Proteomes" id="UP001185899"/>
    </source>
</evidence>
<accession>A0ABU4AVY2</accession>
<dbReference type="PANTHER" id="PTHR46553">
    <property type="entry name" value="ADENINE NUCLEOTIDE ALPHA HYDROLASES-LIKE SUPERFAMILY PROTEIN"/>
    <property type="match status" value="1"/>
</dbReference>
<dbReference type="RefSeq" id="WP_283347463.1">
    <property type="nucleotide sequence ID" value="NZ_JAWLKE010000003.1"/>
</dbReference>
<feature type="domain" description="UspA" evidence="2">
    <location>
        <begin position="9"/>
        <end position="142"/>
    </location>
</feature>
<sequence>MTDTEPTGRPIVVGVDGSPSSILALQRAQQLATALSTTLEAVTVWQYQPYMDTGYVVEVEPAKNAETILAEATAAAFGTDLPAGLKQVVRQGSAAKVLLEASHDAEILVVGSRGHGGFVGLLLGSVSSQCAEHAHCPVLVVHARDHH</sequence>
<evidence type="ECO:0000256" key="1">
    <source>
        <dbReference type="ARBA" id="ARBA00008791"/>
    </source>
</evidence>
<dbReference type="EMBL" id="JAWLKE010000003">
    <property type="protein sequence ID" value="MDV6230399.1"/>
    <property type="molecule type" value="Genomic_DNA"/>
</dbReference>
<evidence type="ECO:0000259" key="2">
    <source>
        <dbReference type="Pfam" id="PF00582"/>
    </source>
</evidence>
<comment type="similarity">
    <text evidence="1">Belongs to the universal stress protein A family.</text>
</comment>
<proteinExistence type="inferred from homology"/>
<protein>
    <submittedName>
        <fullName evidence="3">Universal stress protein</fullName>
    </submittedName>
</protein>
<dbReference type="SUPFAM" id="SSF52402">
    <property type="entry name" value="Adenine nucleotide alpha hydrolases-like"/>
    <property type="match status" value="1"/>
</dbReference>
<dbReference type="InterPro" id="IPR014729">
    <property type="entry name" value="Rossmann-like_a/b/a_fold"/>
</dbReference>
<dbReference type="InterPro" id="IPR006015">
    <property type="entry name" value="Universal_stress_UspA"/>
</dbReference>
<name>A0ABU4AVY2_9NOCA</name>
<comment type="caution">
    <text evidence="3">The sequence shown here is derived from an EMBL/GenBank/DDBJ whole genome shotgun (WGS) entry which is preliminary data.</text>
</comment>
<organism evidence="3 4">
    <name type="scientific">Rhodococcus cercidiphylli</name>
    <dbReference type="NCBI Taxonomy" id="489916"/>
    <lineage>
        <taxon>Bacteria</taxon>
        <taxon>Bacillati</taxon>
        <taxon>Actinomycetota</taxon>
        <taxon>Actinomycetes</taxon>
        <taxon>Mycobacteriales</taxon>
        <taxon>Nocardiaceae</taxon>
        <taxon>Rhodococcus</taxon>
    </lineage>
</organism>
<dbReference type="Proteomes" id="UP001185899">
    <property type="component" value="Unassembled WGS sequence"/>
</dbReference>